<organism evidence="4 5">
    <name type="scientific">Asparagus officinalis</name>
    <name type="common">Garden asparagus</name>
    <dbReference type="NCBI Taxonomy" id="4686"/>
    <lineage>
        <taxon>Eukaryota</taxon>
        <taxon>Viridiplantae</taxon>
        <taxon>Streptophyta</taxon>
        <taxon>Embryophyta</taxon>
        <taxon>Tracheophyta</taxon>
        <taxon>Spermatophyta</taxon>
        <taxon>Magnoliopsida</taxon>
        <taxon>Liliopsida</taxon>
        <taxon>Asparagales</taxon>
        <taxon>Asparagaceae</taxon>
        <taxon>Asparagoideae</taxon>
        <taxon>Asparagus</taxon>
    </lineage>
</organism>
<keyword evidence="1" id="KW-0677">Repeat</keyword>
<reference evidence="5" key="1">
    <citation type="journal article" date="2017" name="Nat. Commun.">
        <title>The asparagus genome sheds light on the origin and evolution of a young Y chromosome.</title>
        <authorList>
            <person name="Harkess A."/>
            <person name="Zhou J."/>
            <person name="Xu C."/>
            <person name="Bowers J.E."/>
            <person name="Van der Hulst R."/>
            <person name="Ayyampalayam S."/>
            <person name="Mercati F."/>
            <person name="Riccardi P."/>
            <person name="McKain M.R."/>
            <person name="Kakrana A."/>
            <person name="Tang H."/>
            <person name="Ray J."/>
            <person name="Groenendijk J."/>
            <person name="Arikit S."/>
            <person name="Mathioni S.M."/>
            <person name="Nakano M."/>
            <person name="Shan H."/>
            <person name="Telgmann-Rauber A."/>
            <person name="Kanno A."/>
            <person name="Yue Z."/>
            <person name="Chen H."/>
            <person name="Li W."/>
            <person name="Chen Y."/>
            <person name="Xu X."/>
            <person name="Zhang Y."/>
            <person name="Luo S."/>
            <person name="Chen H."/>
            <person name="Gao J."/>
            <person name="Mao Z."/>
            <person name="Pires J.C."/>
            <person name="Luo M."/>
            <person name="Kudrna D."/>
            <person name="Wing R.A."/>
            <person name="Meyers B.C."/>
            <person name="Yi K."/>
            <person name="Kong H."/>
            <person name="Lavrijsen P."/>
            <person name="Sunseri F."/>
            <person name="Falavigna A."/>
            <person name="Ye Y."/>
            <person name="Leebens-Mack J.H."/>
            <person name="Chen G."/>
        </authorList>
    </citation>
    <scope>NUCLEOTIDE SEQUENCE [LARGE SCALE GENOMIC DNA]</scope>
    <source>
        <strain evidence="5">cv. DH0086</strain>
    </source>
</reference>
<dbReference type="GO" id="GO:0008380">
    <property type="term" value="P:RNA splicing"/>
    <property type="evidence" value="ECO:0007669"/>
    <property type="project" value="InterPro"/>
</dbReference>
<evidence type="ECO:0000313" key="4">
    <source>
        <dbReference type="EMBL" id="ONK82010.1"/>
    </source>
</evidence>
<gene>
    <name evidence="4" type="ORF">A4U43_C01F35200</name>
</gene>
<sequence length="628" mass="71474">MKSAWRLLFNRSLPRPSSPISTLRAPNLQVRSSQLPNPRFPPSFNPGSRHFSSDPALDQNRDQNAVLLTEIFSKSNSFDEIKTDLDHETVHSVLRNLEESPEKAKRFFDWVLEREVKENRLIRSKSFNLMLEISVKKGETNEFWGLVKIMEEKGYRIEKGAYLKVSERFKNDGLEEDLKRLEELYSMKSPHILASRIYKMLLREKEEESEVVLKKLQDLGIDLSSDLVVSALDQLSAYPNKALMFFQWIEENPSFEMDARVSNAMARVLGREDCIDKFWEILQKMKNSGFQIERETLVKVLDRFIKRRMISQSVELYAFAMGRSENPQLQDFLFLLKKVLVSKDLNLSLVSNVVQAYISAANVIRGSTFDGVLKSLRSVGRLGECDKILKAMEGGGFVADANVYGNVVAGLCDAKKLDEALEYADNLEKSGKNLDLNTWSSLVKKSSLTGNFDKALACLKKMVERKGGDTVGCAFEVLIHELCQKKSDEYALKVLKEMVTKRNVKPWHTTYKFLIERLVNHGKVKEASSLLELMKSDGFPPYIDPFVGYVSRSGSADDAMIFLKAMKTNEFPSTSVFLRVFEALFKEGRHQIAHDLFSLSPGRVKNHADVLDLFYSMKQDEADTAAAL</sequence>
<dbReference type="PROSITE" id="PS51375">
    <property type="entry name" value="PPR"/>
    <property type="match status" value="1"/>
</dbReference>
<dbReference type="PANTHER" id="PTHR47003">
    <property type="entry name" value="OS01G0970900 PROTEIN"/>
    <property type="match status" value="1"/>
</dbReference>
<dbReference type="InterPro" id="IPR044578">
    <property type="entry name" value="BIR6-like"/>
</dbReference>
<dbReference type="Pfam" id="PF01535">
    <property type="entry name" value="PPR"/>
    <property type="match status" value="3"/>
</dbReference>
<dbReference type="InterPro" id="IPR011990">
    <property type="entry name" value="TPR-like_helical_dom_sf"/>
</dbReference>
<feature type="region of interest" description="Disordered" evidence="3">
    <location>
        <begin position="32"/>
        <end position="56"/>
    </location>
</feature>
<evidence type="ECO:0000313" key="5">
    <source>
        <dbReference type="Proteomes" id="UP000243459"/>
    </source>
</evidence>
<evidence type="ECO:0000256" key="3">
    <source>
        <dbReference type="SAM" id="MobiDB-lite"/>
    </source>
</evidence>
<dbReference type="EMBL" id="CM007381">
    <property type="protein sequence ID" value="ONK82010.1"/>
    <property type="molecule type" value="Genomic_DNA"/>
</dbReference>
<dbReference type="PANTHER" id="PTHR47003:SF3">
    <property type="entry name" value="SMALL RIBOSOMAL SUBUNIT PROTEIN MS81 (RPPR8)"/>
    <property type="match status" value="1"/>
</dbReference>
<accession>A0A5P1FXP4</accession>
<dbReference type="OMA" id="LYEFAMG"/>
<dbReference type="OrthoDB" id="777957at2759"/>
<dbReference type="NCBIfam" id="TIGR00756">
    <property type="entry name" value="PPR"/>
    <property type="match status" value="1"/>
</dbReference>
<feature type="repeat" description="PPR" evidence="2">
    <location>
        <begin position="507"/>
        <end position="541"/>
    </location>
</feature>
<dbReference type="AlphaFoldDB" id="A0A5P1FXP4"/>
<dbReference type="Gramene" id="ONK82010">
    <property type="protein sequence ID" value="ONK82010"/>
    <property type="gene ID" value="A4U43_C01F35200"/>
</dbReference>
<evidence type="ECO:0000256" key="2">
    <source>
        <dbReference type="PROSITE-ProRule" id="PRU00708"/>
    </source>
</evidence>
<evidence type="ECO:0000256" key="1">
    <source>
        <dbReference type="ARBA" id="ARBA00022737"/>
    </source>
</evidence>
<proteinExistence type="predicted"/>
<dbReference type="Proteomes" id="UP000243459">
    <property type="component" value="Chromosome 1"/>
</dbReference>
<dbReference type="InterPro" id="IPR002885">
    <property type="entry name" value="PPR_rpt"/>
</dbReference>
<dbReference type="Gene3D" id="1.25.40.10">
    <property type="entry name" value="Tetratricopeptide repeat domain"/>
    <property type="match status" value="3"/>
</dbReference>
<protein>
    <recommendedName>
        <fullName evidence="6">Pentacotripeptide-repeat region of PRORP domain-containing protein</fullName>
    </recommendedName>
</protein>
<evidence type="ECO:0008006" key="6">
    <source>
        <dbReference type="Google" id="ProtNLM"/>
    </source>
</evidence>
<name>A0A5P1FXP4_ASPOF</name>
<keyword evidence="5" id="KW-1185">Reference proteome</keyword>